<dbReference type="UniPathway" id="UPA00281"/>
<comment type="similarity">
    <text evidence="2 6">Belongs to the dTDP-4-dehydrorhamnose reductase family.</text>
</comment>
<feature type="domain" description="RmlD-like substrate binding" evidence="7">
    <location>
        <begin position="4"/>
        <end position="288"/>
    </location>
</feature>
<comment type="caution">
    <text evidence="8">The sequence shown here is derived from an EMBL/GenBank/DDBJ whole genome shotgun (WGS) entry which is preliminary data.</text>
</comment>
<gene>
    <name evidence="8" type="primary">rfbD</name>
    <name evidence="8" type="ORF">DT594_17480</name>
</gene>
<dbReference type="EC" id="1.1.1.133" evidence="3 6"/>
<evidence type="ECO:0000256" key="2">
    <source>
        <dbReference type="ARBA" id="ARBA00010944"/>
    </source>
</evidence>
<dbReference type="NCBIfam" id="TIGR01214">
    <property type="entry name" value="rmlD"/>
    <property type="match status" value="1"/>
</dbReference>
<dbReference type="AlphaFoldDB" id="A0A7V7GNS8"/>
<dbReference type="OrthoDB" id="9803892at2"/>
<keyword evidence="6 8" id="KW-0560">Oxidoreductase</keyword>
<dbReference type="UniPathway" id="UPA00124"/>
<keyword evidence="9" id="KW-1185">Reference proteome</keyword>
<protein>
    <recommendedName>
        <fullName evidence="4 6">dTDP-4-dehydrorhamnose reductase</fullName>
        <ecNumber evidence="3 6">1.1.1.133</ecNumber>
    </recommendedName>
</protein>
<evidence type="ECO:0000256" key="5">
    <source>
        <dbReference type="ARBA" id="ARBA00048200"/>
    </source>
</evidence>
<evidence type="ECO:0000256" key="3">
    <source>
        <dbReference type="ARBA" id="ARBA00012929"/>
    </source>
</evidence>
<proteinExistence type="inferred from homology"/>
<evidence type="ECO:0000259" key="7">
    <source>
        <dbReference type="Pfam" id="PF04321"/>
    </source>
</evidence>
<organism evidence="8 9">
    <name type="scientific">Halopseudomonas laoshanensis</name>
    <dbReference type="NCBI Taxonomy" id="2268758"/>
    <lineage>
        <taxon>Bacteria</taxon>
        <taxon>Pseudomonadati</taxon>
        <taxon>Pseudomonadota</taxon>
        <taxon>Gammaproteobacteria</taxon>
        <taxon>Pseudomonadales</taxon>
        <taxon>Pseudomonadaceae</taxon>
        <taxon>Halopseudomonas</taxon>
    </lineage>
</organism>
<evidence type="ECO:0000256" key="4">
    <source>
        <dbReference type="ARBA" id="ARBA00017099"/>
    </source>
</evidence>
<evidence type="ECO:0000256" key="6">
    <source>
        <dbReference type="RuleBase" id="RU364082"/>
    </source>
</evidence>
<comment type="function">
    <text evidence="6">Catalyzes the reduction of dTDP-6-deoxy-L-lyxo-4-hexulose to yield dTDP-L-rhamnose.</text>
</comment>
<keyword evidence="6" id="KW-0521">NADP</keyword>
<evidence type="ECO:0000256" key="1">
    <source>
        <dbReference type="ARBA" id="ARBA00004781"/>
    </source>
</evidence>
<comment type="pathway">
    <text evidence="1 6">Carbohydrate biosynthesis; dTDP-L-rhamnose biosynthesis.</text>
</comment>
<dbReference type="Gene3D" id="3.90.25.10">
    <property type="entry name" value="UDP-galactose 4-epimerase, domain 1"/>
    <property type="match status" value="1"/>
</dbReference>
<dbReference type="InterPro" id="IPR005913">
    <property type="entry name" value="dTDP_dehydrorham_reduct"/>
</dbReference>
<dbReference type="GO" id="GO:0008831">
    <property type="term" value="F:dTDP-4-dehydrorhamnose reductase activity"/>
    <property type="evidence" value="ECO:0007669"/>
    <property type="project" value="UniProtKB-EC"/>
</dbReference>
<reference evidence="8 9" key="1">
    <citation type="submission" date="2018-07" db="EMBL/GenBank/DDBJ databases">
        <title>Pseudomonas laoshanensis sp. nov., isolated from soil.</title>
        <authorList>
            <person name="Sun J."/>
            <person name="Yu L."/>
            <person name="Wang M."/>
            <person name="Zhang C."/>
        </authorList>
    </citation>
    <scope>NUCLEOTIDE SEQUENCE [LARGE SCALE GENOMIC DNA]</scope>
    <source>
        <strain evidence="8 9">Y22</strain>
    </source>
</reference>
<name>A0A7V7GNS8_9GAMM</name>
<comment type="cofactor">
    <cofactor evidence="6">
        <name>Mg(2+)</name>
        <dbReference type="ChEBI" id="CHEBI:18420"/>
    </cofactor>
    <text evidence="6">Binds 1 Mg(2+) ion per monomer.</text>
</comment>
<dbReference type="GO" id="GO:0009243">
    <property type="term" value="P:O antigen biosynthetic process"/>
    <property type="evidence" value="ECO:0007669"/>
    <property type="project" value="UniProtKB-UniPathway"/>
</dbReference>
<dbReference type="Gene3D" id="3.40.50.720">
    <property type="entry name" value="NAD(P)-binding Rossmann-like Domain"/>
    <property type="match status" value="1"/>
</dbReference>
<comment type="catalytic activity">
    <reaction evidence="5 6">
        <text>dTDP-beta-L-rhamnose + NADP(+) = dTDP-4-dehydro-beta-L-rhamnose + NADPH + H(+)</text>
        <dbReference type="Rhea" id="RHEA:21796"/>
        <dbReference type="ChEBI" id="CHEBI:15378"/>
        <dbReference type="ChEBI" id="CHEBI:57510"/>
        <dbReference type="ChEBI" id="CHEBI:57783"/>
        <dbReference type="ChEBI" id="CHEBI:58349"/>
        <dbReference type="ChEBI" id="CHEBI:62830"/>
        <dbReference type="EC" id="1.1.1.133"/>
    </reaction>
</comment>
<dbReference type="Proteomes" id="UP000463138">
    <property type="component" value="Unassembled WGS sequence"/>
</dbReference>
<accession>A0A7V7GNS8</accession>
<dbReference type="GO" id="GO:0019305">
    <property type="term" value="P:dTDP-rhamnose biosynthetic process"/>
    <property type="evidence" value="ECO:0007669"/>
    <property type="project" value="UniProtKB-UniPathway"/>
</dbReference>
<dbReference type="PANTHER" id="PTHR10491:SF4">
    <property type="entry name" value="METHIONINE ADENOSYLTRANSFERASE 2 SUBUNIT BETA"/>
    <property type="match status" value="1"/>
</dbReference>
<dbReference type="EMBL" id="QOVF01000009">
    <property type="protein sequence ID" value="KAA0690814.1"/>
    <property type="molecule type" value="Genomic_DNA"/>
</dbReference>
<dbReference type="PANTHER" id="PTHR10491">
    <property type="entry name" value="DTDP-4-DEHYDRORHAMNOSE REDUCTASE"/>
    <property type="match status" value="1"/>
</dbReference>
<dbReference type="InterPro" id="IPR036291">
    <property type="entry name" value="NAD(P)-bd_dom_sf"/>
</dbReference>
<sequence length="294" mass="32633">MRKTVLVTGSTGQLGRSLQDLAEQNTDVEFTFVNRALLDLAAPEQVMDYLQKHQYDYIINCGAYTAVDKAEQERELAEQVNHHAVAALAKAAKAQGAYLIHVSTDYVFDGCHYKPYAEDHPTAPVNNYGQTKLNGELAIQASGANACIVRTSWVYSQHGNNFVKTMLRLGRERDALTVIDDQVGSPTYATDLASAIMALVQQQESNPVEGCSVFHYSNEGVCSWYDFAKAIFELAGVECQVKPIETKDYPTPAARPHYSLLSKQKFKQTTGESVPYWRDSLLVCLEQIKADSHV</sequence>
<dbReference type="InterPro" id="IPR029903">
    <property type="entry name" value="RmlD-like-bd"/>
</dbReference>
<dbReference type="Pfam" id="PF04321">
    <property type="entry name" value="RmlD_sub_bind"/>
    <property type="match status" value="1"/>
</dbReference>
<dbReference type="CDD" id="cd05254">
    <property type="entry name" value="dTDP_HR_like_SDR_e"/>
    <property type="match status" value="1"/>
</dbReference>
<dbReference type="RefSeq" id="WP_149334278.1">
    <property type="nucleotide sequence ID" value="NZ_QOVF01000009.1"/>
</dbReference>
<dbReference type="GO" id="GO:0005829">
    <property type="term" value="C:cytosol"/>
    <property type="evidence" value="ECO:0007669"/>
    <property type="project" value="TreeGrafter"/>
</dbReference>
<dbReference type="SUPFAM" id="SSF51735">
    <property type="entry name" value="NAD(P)-binding Rossmann-fold domains"/>
    <property type="match status" value="1"/>
</dbReference>
<evidence type="ECO:0000313" key="9">
    <source>
        <dbReference type="Proteomes" id="UP000463138"/>
    </source>
</evidence>
<evidence type="ECO:0000313" key="8">
    <source>
        <dbReference type="EMBL" id="KAA0690814.1"/>
    </source>
</evidence>